<comment type="caution">
    <text evidence="10">The sequence shown here is derived from an EMBL/GenBank/DDBJ whole genome shotgun (WGS) entry which is preliminary data.</text>
</comment>
<keyword evidence="6 7" id="KW-0472">Membrane</keyword>
<dbReference type="RefSeq" id="WP_382342703.1">
    <property type="nucleotide sequence ID" value="NZ_JBHSAB010000016.1"/>
</dbReference>
<evidence type="ECO:0000259" key="9">
    <source>
        <dbReference type="Pfam" id="PF12704"/>
    </source>
</evidence>
<keyword evidence="5 7" id="KW-1133">Transmembrane helix</keyword>
<proteinExistence type="predicted"/>
<feature type="domain" description="MacB-like periplasmic core" evidence="9">
    <location>
        <begin position="17"/>
        <end position="229"/>
    </location>
</feature>
<keyword evidence="2" id="KW-0813">Transport</keyword>
<dbReference type="InterPro" id="IPR025857">
    <property type="entry name" value="MacB_PCD"/>
</dbReference>
<evidence type="ECO:0000256" key="3">
    <source>
        <dbReference type="ARBA" id="ARBA00022475"/>
    </source>
</evidence>
<accession>A0ABV8CF28</accession>
<feature type="transmembrane region" description="Helical" evidence="7">
    <location>
        <begin position="259"/>
        <end position="282"/>
    </location>
</feature>
<keyword evidence="4 7" id="KW-0812">Transmembrane</keyword>
<evidence type="ECO:0000256" key="5">
    <source>
        <dbReference type="ARBA" id="ARBA00022989"/>
    </source>
</evidence>
<organism evidence="10 11">
    <name type="scientific">Legionella dresdenensis</name>
    <dbReference type="NCBI Taxonomy" id="450200"/>
    <lineage>
        <taxon>Bacteria</taxon>
        <taxon>Pseudomonadati</taxon>
        <taxon>Pseudomonadota</taxon>
        <taxon>Gammaproteobacteria</taxon>
        <taxon>Legionellales</taxon>
        <taxon>Legionellaceae</taxon>
        <taxon>Legionella</taxon>
    </lineage>
</organism>
<evidence type="ECO:0000256" key="7">
    <source>
        <dbReference type="SAM" id="Phobius"/>
    </source>
</evidence>
<feature type="transmembrane region" description="Helical" evidence="7">
    <location>
        <begin position="302"/>
        <end position="329"/>
    </location>
</feature>
<dbReference type="Pfam" id="PF12704">
    <property type="entry name" value="MacB_PCD"/>
    <property type="match status" value="1"/>
</dbReference>
<evidence type="ECO:0000259" key="8">
    <source>
        <dbReference type="Pfam" id="PF02687"/>
    </source>
</evidence>
<feature type="transmembrane region" description="Helical" evidence="7">
    <location>
        <begin position="341"/>
        <end position="362"/>
    </location>
</feature>
<dbReference type="Pfam" id="PF02687">
    <property type="entry name" value="FtsX"/>
    <property type="match status" value="1"/>
</dbReference>
<gene>
    <name evidence="10" type="ORF">ACFORL_07645</name>
</gene>
<dbReference type="EMBL" id="JBHSAB010000016">
    <property type="protein sequence ID" value="MFC3908944.1"/>
    <property type="molecule type" value="Genomic_DNA"/>
</dbReference>
<sequence length="381" mass="41843">MNWIALKMLVGDRTKFLGLVFGIAFATVLIAQQGSIFIGVMKRTASFIYAIRDADIWVMDKQVDNLDIIDPLRDTALNMVRTVPGVQWAAPLLKIIAIAKPTDGVLNQATVIGLDDPSLAGAPTLLKAGNIEDLRRADAIIVDTIGYNLLWPQDHGHYKLGRTLELNDHRAVLVGVADTMPSFQFAPIIYTRYSNALNFTNGGRKRMSFILVKAQPGYSPEEVAGKIEKTTPLRALTRPQFKRSTIRYYIENTGIPVNFGVTVSLGLIVGSTIVGLLLNMFVSDNIRQFGALKAMGIANRRLMSIVLVQSLVVFAIGFSLGSGVATLFFRITGNTYALKGLYMPWFMLAITGGLIFVVTILSSMFSLRRVLRIDPAIVFKG</sequence>
<protein>
    <submittedName>
        <fullName evidence="10">ABC transporter permease</fullName>
    </submittedName>
</protein>
<keyword evidence="3" id="KW-1003">Cell membrane</keyword>
<dbReference type="PANTHER" id="PTHR43738">
    <property type="entry name" value="ABC TRANSPORTER, MEMBRANE PROTEIN"/>
    <property type="match status" value="1"/>
</dbReference>
<dbReference type="InterPro" id="IPR003838">
    <property type="entry name" value="ABC3_permease_C"/>
</dbReference>
<evidence type="ECO:0000313" key="11">
    <source>
        <dbReference type="Proteomes" id="UP001595758"/>
    </source>
</evidence>
<dbReference type="InterPro" id="IPR051125">
    <property type="entry name" value="ABC-4/HrtB_transporter"/>
</dbReference>
<dbReference type="PANTHER" id="PTHR43738:SF1">
    <property type="entry name" value="HEMIN TRANSPORT SYSTEM PERMEASE PROTEIN HRTB-RELATED"/>
    <property type="match status" value="1"/>
</dbReference>
<evidence type="ECO:0000256" key="4">
    <source>
        <dbReference type="ARBA" id="ARBA00022692"/>
    </source>
</evidence>
<keyword evidence="11" id="KW-1185">Reference proteome</keyword>
<dbReference type="Proteomes" id="UP001595758">
    <property type="component" value="Unassembled WGS sequence"/>
</dbReference>
<feature type="domain" description="ABC3 transporter permease C-terminal" evidence="8">
    <location>
        <begin position="263"/>
        <end position="375"/>
    </location>
</feature>
<comment type="subcellular location">
    <subcellularLocation>
        <location evidence="1">Cell membrane</location>
        <topology evidence="1">Multi-pass membrane protein</topology>
    </subcellularLocation>
</comment>
<evidence type="ECO:0000256" key="2">
    <source>
        <dbReference type="ARBA" id="ARBA00022448"/>
    </source>
</evidence>
<reference evidence="11" key="1">
    <citation type="journal article" date="2019" name="Int. J. Syst. Evol. Microbiol.">
        <title>The Global Catalogue of Microorganisms (GCM) 10K type strain sequencing project: providing services to taxonomists for standard genome sequencing and annotation.</title>
        <authorList>
            <consortium name="The Broad Institute Genomics Platform"/>
            <consortium name="The Broad Institute Genome Sequencing Center for Infectious Disease"/>
            <person name="Wu L."/>
            <person name="Ma J."/>
        </authorList>
    </citation>
    <scope>NUCLEOTIDE SEQUENCE [LARGE SCALE GENOMIC DNA]</scope>
    <source>
        <strain evidence="11">CCUG 59858</strain>
    </source>
</reference>
<evidence type="ECO:0000313" key="10">
    <source>
        <dbReference type="EMBL" id="MFC3908944.1"/>
    </source>
</evidence>
<evidence type="ECO:0000256" key="1">
    <source>
        <dbReference type="ARBA" id="ARBA00004651"/>
    </source>
</evidence>
<evidence type="ECO:0000256" key="6">
    <source>
        <dbReference type="ARBA" id="ARBA00023136"/>
    </source>
</evidence>
<name>A0ABV8CF28_9GAMM</name>